<dbReference type="InterPro" id="IPR015422">
    <property type="entry name" value="PyrdxlP-dep_Trfase_small"/>
</dbReference>
<dbReference type="OrthoDB" id="9774495at2"/>
<protein>
    <submittedName>
        <fullName evidence="5">L-threonine aldolase</fullName>
    </submittedName>
</protein>
<dbReference type="Gene3D" id="3.40.640.10">
    <property type="entry name" value="Type I PLP-dependent aspartate aminotransferase-like (Major domain)"/>
    <property type="match status" value="1"/>
</dbReference>
<keyword evidence="3" id="KW-0663">Pyridoxal phosphate</keyword>
<gene>
    <name evidence="5" type="ORF">C8E89_103427</name>
</gene>
<evidence type="ECO:0000313" key="6">
    <source>
        <dbReference type="Proteomes" id="UP000247781"/>
    </source>
</evidence>
<proteinExistence type="inferred from homology"/>
<evidence type="ECO:0000259" key="4">
    <source>
        <dbReference type="Pfam" id="PF01212"/>
    </source>
</evidence>
<reference evidence="6" key="1">
    <citation type="submission" date="2018-05" db="EMBL/GenBank/DDBJ databases">
        <authorList>
            <person name="Deangelis K."/>
            <person name="Huntemann M."/>
            <person name="Clum A."/>
            <person name="Pillay M."/>
            <person name="Palaniappan K."/>
            <person name="Varghese N."/>
            <person name="Mikhailova N."/>
            <person name="Stamatis D."/>
            <person name="Reddy T."/>
            <person name="Daum C."/>
            <person name="Shapiro N."/>
            <person name="Ivanova N."/>
            <person name="Kyrpides N."/>
            <person name="Woyke T."/>
        </authorList>
    </citation>
    <scope>NUCLEOTIDE SEQUENCE [LARGE SCALE GENOMIC DNA]</scope>
    <source>
        <strain evidence="6">GAS496</strain>
    </source>
</reference>
<reference evidence="5 6" key="2">
    <citation type="submission" date="2018-06" db="EMBL/GenBank/DDBJ databases">
        <title>Sequencing of bacterial isolates from soil warming experiment in Harvard Forest, Massachusetts, USA.</title>
        <authorList>
            <person name="Deangelis K.PhD."/>
        </authorList>
    </citation>
    <scope>NUCLEOTIDE SEQUENCE [LARGE SCALE GENOMIC DNA]</scope>
    <source>
        <strain evidence="5 6">GAS496</strain>
    </source>
</reference>
<evidence type="ECO:0000256" key="2">
    <source>
        <dbReference type="ARBA" id="ARBA00006966"/>
    </source>
</evidence>
<dbReference type="GO" id="GO:0016829">
    <property type="term" value="F:lyase activity"/>
    <property type="evidence" value="ECO:0007669"/>
    <property type="project" value="InterPro"/>
</dbReference>
<comment type="similarity">
    <text evidence="2">Belongs to the threonine aldolase family.</text>
</comment>
<evidence type="ECO:0000256" key="3">
    <source>
        <dbReference type="ARBA" id="ARBA00022898"/>
    </source>
</evidence>
<keyword evidence="6" id="KW-1185">Reference proteome</keyword>
<organism evidence="5 6">
    <name type="scientific">Mycolicibacterium moriokaense</name>
    <dbReference type="NCBI Taxonomy" id="39691"/>
    <lineage>
        <taxon>Bacteria</taxon>
        <taxon>Bacillati</taxon>
        <taxon>Actinomycetota</taxon>
        <taxon>Actinomycetes</taxon>
        <taxon>Mycobacteriales</taxon>
        <taxon>Mycobacteriaceae</taxon>
        <taxon>Mycolicibacterium</taxon>
    </lineage>
</organism>
<dbReference type="PANTHER" id="PTHR48097">
    <property type="entry name" value="L-THREONINE ALDOLASE-RELATED"/>
    <property type="match status" value="1"/>
</dbReference>
<sequence>MTTLPLHDSGWRAFASDNYAGVHPEVLAAIAAANGGHQVAYGEDSYTARLQEVIREHFGEQAEAFPVFNGTGANVVSLTSVLPRWGAVVAASTAHINTDEAGAPERMTGIKLLTVPAPGGKLTPELVAREAWGWGDEHRAQPLAVSITQATEMGTLYTPQEVRAIADFAHGHDMAVHMDGSRLWNAAAALGVPFREFTADAGVDVLSLGGTKNGLIGAEAVVVLAPDRAAGLVYLRKLTMQLASKMRFASTQLLALFDDGLGLRIAAHANAMAARLRSALEAGIADGSLPGLGFTQDTQSNAIFATLPTDVADRIRERARFYDWDRARGEVRWMTAWDTTEADIDGFVSIIREEFARG</sequence>
<dbReference type="EMBL" id="QJJU01000003">
    <property type="protein sequence ID" value="PXX11338.1"/>
    <property type="molecule type" value="Genomic_DNA"/>
</dbReference>
<feature type="domain" description="Aromatic amino acid beta-eliminating lyase/threonine aldolase" evidence="4">
    <location>
        <begin position="14"/>
        <end position="280"/>
    </location>
</feature>
<evidence type="ECO:0000313" key="5">
    <source>
        <dbReference type="EMBL" id="PXX11338.1"/>
    </source>
</evidence>
<dbReference type="PANTHER" id="PTHR48097:SF5">
    <property type="entry name" value="LOW SPECIFICITY L-THREONINE ALDOLASE"/>
    <property type="match status" value="1"/>
</dbReference>
<dbReference type="InterPro" id="IPR015424">
    <property type="entry name" value="PyrdxlP-dep_Trfase"/>
</dbReference>
<evidence type="ECO:0000256" key="1">
    <source>
        <dbReference type="ARBA" id="ARBA00001933"/>
    </source>
</evidence>
<dbReference type="InterPro" id="IPR015421">
    <property type="entry name" value="PyrdxlP-dep_Trfase_major"/>
</dbReference>
<dbReference type="SUPFAM" id="SSF53383">
    <property type="entry name" value="PLP-dependent transferases"/>
    <property type="match status" value="1"/>
</dbReference>
<dbReference type="AlphaFoldDB" id="A0A318HKY7"/>
<dbReference type="GO" id="GO:0006520">
    <property type="term" value="P:amino acid metabolic process"/>
    <property type="evidence" value="ECO:0007669"/>
    <property type="project" value="InterPro"/>
</dbReference>
<dbReference type="Proteomes" id="UP000247781">
    <property type="component" value="Unassembled WGS sequence"/>
</dbReference>
<accession>A0A318HKY7</accession>
<comment type="cofactor">
    <cofactor evidence="1">
        <name>pyridoxal 5'-phosphate</name>
        <dbReference type="ChEBI" id="CHEBI:597326"/>
    </cofactor>
</comment>
<name>A0A318HKY7_9MYCO</name>
<dbReference type="InterPro" id="IPR001597">
    <property type="entry name" value="ArAA_b-elim_lyase/Thr_aldolase"/>
</dbReference>
<dbReference type="CDD" id="cd06502">
    <property type="entry name" value="TA_like"/>
    <property type="match status" value="1"/>
</dbReference>
<dbReference type="Gene3D" id="3.90.1150.10">
    <property type="entry name" value="Aspartate Aminotransferase, domain 1"/>
    <property type="match status" value="1"/>
</dbReference>
<dbReference type="RefSeq" id="WP_110315375.1">
    <property type="nucleotide sequence ID" value="NZ_QJJU01000003.1"/>
</dbReference>
<dbReference type="Pfam" id="PF01212">
    <property type="entry name" value="Beta_elim_lyase"/>
    <property type="match status" value="1"/>
</dbReference>
<comment type="caution">
    <text evidence="5">The sequence shown here is derived from an EMBL/GenBank/DDBJ whole genome shotgun (WGS) entry which is preliminary data.</text>
</comment>